<dbReference type="AlphaFoldDB" id="A0A8S8XKJ0"/>
<dbReference type="InterPro" id="IPR045090">
    <property type="entry name" value="Pept_M3A_M3B"/>
</dbReference>
<dbReference type="EMBL" id="BOPV01000001">
    <property type="protein sequence ID" value="GIL41310.1"/>
    <property type="molecule type" value="Genomic_DNA"/>
</dbReference>
<accession>A0A8S8XKJ0</accession>
<evidence type="ECO:0000313" key="10">
    <source>
        <dbReference type="Proteomes" id="UP000681075"/>
    </source>
</evidence>
<name>A0A8S8XKJ0_9PROT</name>
<dbReference type="GO" id="GO:0004222">
    <property type="term" value="F:metalloendopeptidase activity"/>
    <property type="evidence" value="ECO:0007669"/>
    <property type="project" value="UniProtKB-UniRule"/>
</dbReference>
<evidence type="ECO:0000256" key="4">
    <source>
        <dbReference type="ARBA" id="ARBA00022833"/>
    </source>
</evidence>
<dbReference type="Pfam" id="PF08439">
    <property type="entry name" value="Peptidase_M3_N"/>
    <property type="match status" value="1"/>
</dbReference>
<dbReference type="InterPro" id="IPR001567">
    <property type="entry name" value="Pept_M3A_M3B_dom"/>
</dbReference>
<dbReference type="CDD" id="cd09608">
    <property type="entry name" value="M3B_PepF"/>
    <property type="match status" value="1"/>
</dbReference>
<dbReference type="NCBIfam" id="TIGR00181">
    <property type="entry name" value="pepF"/>
    <property type="match status" value="1"/>
</dbReference>
<gene>
    <name evidence="9" type="primary">yjbG</name>
    <name evidence="9" type="ORF">TMPK1_35470</name>
</gene>
<dbReference type="Proteomes" id="UP000681075">
    <property type="component" value="Unassembled WGS sequence"/>
</dbReference>
<proteinExistence type="inferred from homology"/>
<comment type="caution">
    <text evidence="9">The sequence shown here is derived from an EMBL/GenBank/DDBJ whole genome shotgun (WGS) entry which is preliminary data.</text>
</comment>
<dbReference type="GO" id="GO:0006518">
    <property type="term" value="P:peptide metabolic process"/>
    <property type="evidence" value="ECO:0007669"/>
    <property type="project" value="TreeGrafter"/>
</dbReference>
<dbReference type="Gene3D" id="1.10.1370.20">
    <property type="entry name" value="Oligoendopeptidase f, C-terminal domain"/>
    <property type="match status" value="1"/>
</dbReference>
<dbReference type="EC" id="3.4.24.-" evidence="6"/>
<comment type="cofactor">
    <cofactor evidence="6">
        <name>Zn(2+)</name>
        <dbReference type="ChEBI" id="CHEBI:29105"/>
    </cofactor>
    <text evidence="6">Binds 1 zinc ion.</text>
</comment>
<dbReference type="InterPro" id="IPR004438">
    <property type="entry name" value="Peptidase_M3B"/>
</dbReference>
<evidence type="ECO:0000259" key="7">
    <source>
        <dbReference type="Pfam" id="PF01432"/>
    </source>
</evidence>
<keyword evidence="1 6" id="KW-0645">Protease</keyword>
<dbReference type="InterPro" id="IPR013647">
    <property type="entry name" value="OligopepF_N_dom"/>
</dbReference>
<comment type="function">
    <text evidence="6">Has oligopeptidase activity and degrades a variety of small bioactive peptides.</text>
</comment>
<evidence type="ECO:0000259" key="8">
    <source>
        <dbReference type="Pfam" id="PF08439"/>
    </source>
</evidence>
<evidence type="ECO:0000256" key="6">
    <source>
        <dbReference type="RuleBase" id="RU368091"/>
    </source>
</evidence>
<keyword evidence="3 6" id="KW-0378">Hydrolase</keyword>
<keyword evidence="4 6" id="KW-0862">Zinc</keyword>
<evidence type="ECO:0000256" key="2">
    <source>
        <dbReference type="ARBA" id="ARBA00022723"/>
    </source>
</evidence>
<keyword evidence="2 6" id="KW-0479">Metal-binding</keyword>
<evidence type="ECO:0000256" key="1">
    <source>
        <dbReference type="ARBA" id="ARBA00022670"/>
    </source>
</evidence>
<feature type="domain" description="Oligopeptidase F N-terminal" evidence="8">
    <location>
        <begin position="100"/>
        <end position="167"/>
    </location>
</feature>
<keyword evidence="5 6" id="KW-0482">Metalloprotease</keyword>
<evidence type="ECO:0000256" key="3">
    <source>
        <dbReference type="ARBA" id="ARBA00022801"/>
    </source>
</evidence>
<sequence length="590" mass="66354">MWDLTQLYPDDAAWDAERLAVKSALPGVKPFKGTLGTDAATLLRAMDTTSALTKRLGRLNTYASLKADENLKNTKPQEMRQLMQALSSEYGQAVSWMRPEIAALGKDKLEEFIKAEPGLAKHAFGLRDIQRLAAHVLSDEAESILAGTSVVRAGPNAIYSQLSNAELPWPTVTLATGKTIRLDSQGYTEARQATNRDDRKRVFDAFFGAWNQYHNTIGQMYVSSVRGDVFGARSRKYPTALAASLAANDVPDDVYKSLVKSANDGLPTLHRYFKLRQRLLGLKEIRYYDIYPPMLKSDRKFPIERTRELTLAAMQPLGPDYVAKITKATGERWANIYPTEGKRAGAYMNPGAYDVHPYLLLNHHDTYDGLSTYAHEWGHAMHSVLANEAQPYENAGYPLFLAEIASTCNEMLLADRMVADAKTKDDKLFYLGQILESLRGTFFRQTMFAEFELKTHEAIERGEALSGDKLSAIYLDLLKRYHGDREGVMKIDDLYGVEWAFIPHFYRAYYVYQYATSISAAAWFAEQIQTKGDAGRDNYLAVLKAGGSDHPVAILQKAGLDMTKPEPYQALVRRMDRIMDEMEKLLAEKN</sequence>
<dbReference type="InterPro" id="IPR042088">
    <property type="entry name" value="OligoPept_F_C"/>
</dbReference>
<evidence type="ECO:0000256" key="5">
    <source>
        <dbReference type="ARBA" id="ARBA00023049"/>
    </source>
</evidence>
<dbReference type="Pfam" id="PF01432">
    <property type="entry name" value="Peptidase_M3"/>
    <property type="match status" value="1"/>
</dbReference>
<organism evidence="9 10">
    <name type="scientific">Roseiterribacter gracilis</name>
    <dbReference type="NCBI Taxonomy" id="2812848"/>
    <lineage>
        <taxon>Bacteria</taxon>
        <taxon>Pseudomonadati</taxon>
        <taxon>Pseudomonadota</taxon>
        <taxon>Alphaproteobacteria</taxon>
        <taxon>Rhodospirillales</taxon>
        <taxon>Roseiterribacteraceae</taxon>
        <taxon>Roseiterribacter</taxon>
    </lineage>
</organism>
<protein>
    <recommendedName>
        <fullName evidence="6">Oligopeptidase F</fullName>
        <ecNumber evidence="6">3.4.24.-</ecNumber>
    </recommendedName>
</protein>
<dbReference type="PANTHER" id="PTHR11804">
    <property type="entry name" value="PROTEASE M3 THIMET OLIGOPEPTIDASE-RELATED"/>
    <property type="match status" value="1"/>
</dbReference>
<keyword evidence="10" id="KW-1185">Reference proteome</keyword>
<dbReference type="GO" id="GO:0046872">
    <property type="term" value="F:metal ion binding"/>
    <property type="evidence" value="ECO:0007669"/>
    <property type="project" value="UniProtKB-UniRule"/>
</dbReference>
<dbReference type="PANTHER" id="PTHR11804:SF84">
    <property type="entry name" value="SACCHAROLYSIN"/>
    <property type="match status" value="1"/>
</dbReference>
<comment type="similarity">
    <text evidence="6">Belongs to the peptidase M3B family.</text>
</comment>
<dbReference type="SUPFAM" id="SSF55486">
    <property type="entry name" value="Metalloproteases ('zincins'), catalytic domain"/>
    <property type="match status" value="1"/>
</dbReference>
<dbReference type="GO" id="GO:0006508">
    <property type="term" value="P:proteolysis"/>
    <property type="evidence" value="ECO:0007669"/>
    <property type="project" value="UniProtKB-KW"/>
</dbReference>
<feature type="domain" description="Peptidase M3A/M3B catalytic" evidence="7">
    <location>
        <begin position="192"/>
        <end position="570"/>
    </location>
</feature>
<reference evidence="9" key="1">
    <citation type="submission" date="2021-02" db="EMBL/GenBank/DDBJ databases">
        <title>Genome sequence of Rhodospirillales sp. strain TMPK1 isolated from soil.</title>
        <authorList>
            <person name="Nakai R."/>
            <person name="Kusada H."/>
            <person name="Tamaki H."/>
        </authorList>
    </citation>
    <scope>NUCLEOTIDE SEQUENCE</scope>
    <source>
        <strain evidence="9">TMPK1</strain>
    </source>
</reference>
<dbReference type="Gene3D" id="1.20.140.70">
    <property type="entry name" value="Oligopeptidase f, N-terminal domain"/>
    <property type="match status" value="1"/>
</dbReference>
<dbReference type="Gene3D" id="1.10.287.830">
    <property type="entry name" value="putative peptidase helix hairpin domain like"/>
    <property type="match status" value="1"/>
</dbReference>
<evidence type="ECO:0000313" key="9">
    <source>
        <dbReference type="EMBL" id="GIL41310.1"/>
    </source>
</evidence>